<keyword evidence="4" id="KW-0813">Transport</keyword>
<dbReference type="GO" id="GO:0031965">
    <property type="term" value="C:nuclear membrane"/>
    <property type="evidence" value="ECO:0007669"/>
    <property type="project" value="UniProtKB-SubCell"/>
</dbReference>
<feature type="transmembrane region" description="Helical" evidence="13">
    <location>
        <begin position="105"/>
        <end position="124"/>
    </location>
</feature>
<evidence type="ECO:0000256" key="12">
    <source>
        <dbReference type="ARBA" id="ARBA00023242"/>
    </source>
</evidence>
<dbReference type="OrthoDB" id="67850at2759"/>
<evidence type="ECO:0000256" key="8">
    <source>
        <dbReference type="ARBA" id="ARBA00022989"/>
    </source>
</evidence>
<keyword evidence="6" id="KW-0509">mRNA transport</keyword>
<evidence type="ECO:0000256" key="4">
    <source>
        <dbReference type="ARBA" id="ARBA00022448"/>
    </source>
</evidence>
<keyword evidence="10" id="KW-0906">Nuclear pore complex</keyword>
<dbReference type="InterPro" id="IPR019049">
    <property type="entry name" value="Nucleoporin_prot_Ndc1/Nup"/>
</dbReference>
<dbReference type="STRING" id="178035.A0A154NY19"/>
<keyword evidence="11 13" id="KW-0472">Membrane</keyword>
<keyword evidence="15" id="KW-1185">Reference proteome</keyword>
<evidence type="ECO:0000256" key="9">
    <source>
        <dbReference type="ARBA" id="ARBA00023010"/>
    </source>
</evidence>
<feature type="transmembrane region" description="Helical" evidence="13">
    <location>
        <begin position="61"/>
        <end position="84"/>
    </location>
</feature>
<evidence type="ECO:0000256" key="1">
    <source>
        <dbReference type="ARBA" id="ARBA00004232"/>
    </source>
</evidence>
<organism evidence="14 15">
    <name type="scientific">Dufourea novaeangliae</name>
    <name type="common">Sweat bee</name>
    <dbReference type="NCBI Taxonomy" id="178035"/>
    <lineage>
        <taxon>Eukaryota</taxon>
        <taxon>Metazoa</taxon>
        <taxon>Ecdysozoa</taxon>
        <taxon>Arthropoda</taxon>
        <taxon>Hexapoda</taxon>
        <taxon>Insecta</taxon>
        <taxon>Pterygota</taxon>
        <taxon>Neoptera</taxon>
        <taxon>Endopterygota</taxon>
        <taxon>Hymenoptera</taxon>
        <taxon>Apocrita</taxon>
        <taxon>Aculeata</taxon>
        <taxon>Apoidea</taxon>
        <taxon>Anthophila</taxon>
        <taxon>Halictidae</taxon>
        <taxon>Rophitinae</taxon>
        <taxon>Dufourea</taxon>
    </lineage>
</organism>
<comment type="similarity">
    <text evidence="3">Belongs to the NDC1 family.</text>
</comment>
<evidence type="ECO:0000256" key="7">
    <source>
        <dbReference type="ARBA" id="ARBA00022927"/>
    </source>
</evidence>
<sequence length="427" mass="49271">MMRTTRKGCKELLMQRMFLAIISSIIVQFFLISSLLLVMNLNTNYGSWFQNTWTTITSLRMWSYFCILATITFFQGIICSKSFSNTPPYMKSRFAKFCGIFTSQNILLCALHIISSGLLVWLHLSVNREWVPFEFKQTNVFNNDDSGITLPEALSMDKIPIMQHLGYLDLVTMAQKEKSRRGILFTLSQPGGHPYNWNCLLEKCTSFVKTFTDDLNQACIRSQEQIQMSVPIPAAITKGSTVRREYVYHMRSLVKEETAVPTQEDEIKKDVENELFIQKFIKTKWNDFLAYLFSKPLIFYIFGEIEGGKVCHILFNGQSIIWAIDAISSLAVLSLDEDSYGIVQKDLPLIINTLLALKQTLDKLHKSNIMTKKHGDEKFIKQIFQSLCAATKRSLYRIAINFEDYIEDVPLEPTAMEHLYNFLAYRE</sequence>
<reference evidence="14 15" key="1">
    <citation type="submission" date="2015-07" db="EMBL/GenBank/DDBJ databases">
        <title>The genome of Dufourea novaeangliae.</title>
        <authorList>
            <person name="Pan H."/>
            <person name="Kapheim K."/>
        </authorList>
    </citation>
    <scope>NUCLEOTIDE SEQUENCE [LARGE SCALE GENOMIC DNA]</scope>
    <source>
        <strain evidence="14">0120121106</strain>
        <tissue evidence="14">Whole body</tissue>
    </source>
</reference>
<dbReference type="GO" id="GO:0051028">
    <property type="term" value="P:mRNA transport"/>
    <property type="evidence" value="ECO:0007669"/>
    <property type="project" value="UniProtKB-KW"/>
</dbReference>
<evidence type="ECO:0000256" key="5">
    <source>
        <dbReference type="ARBA" id="ARBA00022692"/>
    </source>
</evidence>
<dbReference type="PANTHER" id="PTHR13269">
    <property type="entry name" value="NUCLEOPORIN NDC1"/>
    <property type="match status" value="1"/>
</dbReference>
<name>A0A154NY19_DUFNO</name>
<feature type="transmembrane region" description="Helical" evidence="13">
    <location>
        <begin position="20"/>
        <end position="41"/>
    </location>
</feature>
<evidence type="ECO:0000256" key="11">
    <source>
        <dbReference type="ARBA" id="ARBA00023136"/>
    </source>
</evidence>
<gene>
    <name evidence="14" type="ORF">WN55_01244</name>
</gene>
<keyword evidence="9" id="KW-0811">Translocation</keyword>
<protein>
    <submittedName>
        <fullName evidence="14">Nucleoporin Ndc1</fullName>
    </submittedName>
</protein>
<dbReference type="AlphaFoldDB" id="A0A154NY19"/>
<dbReference type="GO" id="GO:0006999">
    <property type="term" value="P:nuclear pore organization"/>
    <property type="evidence" value="ECO:0007669"/>
    <property type="project" value="TreeGrafter"/>
</dbReference>
<keyword evidence="7" id="KW-0653">Protein transport</keyword>
<keyword evidence="5 13" id="KW-0812">Transmembrane</keyword>
<keyword evidence="12" id="KW-0539">Nucleus</keyword>
<keyword evidence="8 13" id="KW-1133">Transmembrane helix</keyword>
<dbReference type="Proteomes" id="UP000076502">
    <property type="component" value="Unassembled WGS sequence"/>
</dbReference>
<evidence type="ECO:0000256" key="3">
    <source>
        <dbReference type="ARBA" id="ARBA00005760"/>
    </source>
</evidence>
<dbReference type="EMBL" id="KQ434773">
    <property type="protein sequence ID" value="KZC03984.1"/>
    <property type="molecule type" value="Genomic_DNA"/>
</dbReference>
<comment type="subcellular location">
    <subcellularLocation>
        <location evidence="1">Nucleus membrane</location>
        <topology evidence="1">Multi-pass membrane protein</topology>
    </subcellularLocation>
    <subcellularLocation>
        <location evidence="2">Nucleus</location>
        <location evidence="2">Nuclear pore complex</location>
    </subcellularLocation>
</comment>
<dbReference type="Pfam" id="PF09531">
    <property type="entry name" value="Ndc1_Nup"/>
    <property type="match status" value="1"/>
</dbReference>
<evidence type="ECO:0000256" key="13">
    <source>
        <dbReference type="SAM" id="Phobius"/>
    </source>
</evidence>
<proteinExistence type="inferred from homology"/>
<evidence type="ECO:0000313" key="15">
    <source>
        <dbReference type="Proteomes" id="UP000076502"/>
    </source>
</evidence>
<dbReference type="PANTHER" id="PTHR13269:SF6">
    <property type="entry name" value="NUCLEOPORIN NDC1"/>
    <property type="match status" value="1"/>
</dbReference>
<evidence type="ECO:0000256" key="6">
    <source>
        <dbReference type="ARBA" id="ARBA00022816"/>
    </source>
</evidence>
<dbReference type="GO" id="GO:0070762">
    <property type="term" value="C:nuclear pore transmembrane ring"/>
    <property type="evidence" value="ECO:0007669"/>
    <property type="project" value="TreeGrafter"/>
</dbReference>
<dbReference type="GO" id="GO:0030674">
    <property type="term" value="F:protein-macromolecule adaptor activity"/>
    <property type="evidence" value="ECO:0007669"/>
    <property type="project" value="TreeGrafter"/>
</dbReference>
<evidence type="ECO:0000313" key="14">
    <source>
        <dbReference type="EMBL" id="KZC03984.1"/>
    </source>
</evidence>
<accession>A0A154NY19</accession>
<evidence type="ECO:0000256" key="10">
    <source>
        <dbReference type="ARBA" id="ARBA00023132"/>
    </source>
</evidence>
<evidence type="ECO:0000256" key="2">
    <source>
        <dbReference type="ARBA" id="ARBA00004567"/>
    </source>
</evidence>
<dbReference type="GO" id="GO:0015031">
    <property type="term" value="P:protein transport"/>
    <property type="evidence" value="ECO:0007669"/>
    <property type="project" value="UniProtKB-KW"/>
</dbReference>